<protein>
    <submittedName>
        <fullName evidence="1">Uncharacterized protein</fullName>
    </submittedName>
</protein>
<gene>
    <name evidence="1" type="ORF">O6H91_16G049900</name>
</gene>
<organism evidence="1 2">
    <name type="scientific">Diphasiastrum complanatum</name>
    <name type="common">Issler's clubmoss</name>
    <name type="synonym">Lycopodium complanatum</name>
    <dbReference type="NCBI Taxonomy" id="34168"/>
    <lineage>
        <taxon>Eukaryota</taxon>
        <taxon>Viridiplantae</taxon>
        <taxon>Streptophyta</taxon>
        <taxon>Embryophyta</taxon>
        <taxon>Tracheophyta</taxon>
        <taxon>Lycopodiopsida</taxon>
        <taxon>Lycopodiales</taxon>
        <taxon>Lycopodiaceae</taxon>
        <taxon>Lycopodioideae</taxon>
        <taxon>Diphasiastrum</taxon>
    </lineage>
</organism>
<comment type="caution">
    <text evidence="1">The sequence shown here is derived from an EMBL/GenBank/DDBJ whole genome shotgun (WGS) entry which is preliminary data.</text>
</comment>
<proteinExistence type="predicted"/>
<name>A0ACC2BD58_DIPCM</name>
<accession>A0ACC2BD58</accession>
<dbReference type="Proteomes" id="UP001162992">
    <property type="component" value="Chromosome 16"/>
</dbReference>
<evidence type="ECO:0000313" key="1">
    <source>
        <dbReference type="EMBL" id="KAJ7527357.1"/>
    </source>
</evidence>
<reference evidence="2" key="1">
    <citation type="journal article" date="2024" name="Proc. Natl. Acad. Sci. U.S.A.">
        <title>Extraordinary preservation of gene collinearity over three hundred million years revealed in homosporous lycophytes.</title>
        <authorList>
            <person name="Li C."/>
            <person name="Wickell D."/>
            <person name="Kuo L.Y."/>
            <person name="Chen X."/>
            <person name="Nie B."/>
            <person name="Liao X."/>
            <person name="Peng D."/>
            <person name="Ji J."/>
            <person name="Jenkins J."/>
            <person name="Williams M."/>
            <person name="Shu S."/>
            <person name="Plott C."/>
            <person name="Barry K."/>
            <person name="Rajasekar S."/>
            <person name="Grimwood J."/>
            <person name="Han X."/>
            <person name="Sun S."/>
            <person name="Hou Z."/>
            <person name="He W."/>
            <person name="Dai G."/>
            <person name="Sun C."/>
            <person name="Schmutz J."/>
            <person name="Leebens-Mack J.H."/>
            <person name="Li F.W."/>
            <person name="Wang L."/>
        </authorList>
    </citation>
    <scope>NUCLEOTIDE SEQUENCE [LARGE SCALE GENOMIC DNA]</scope>
    <source>
        <strain evidence="2">cv. PW_Plant_1</strain>
    </source>
</reference>
<keyword evidence="2" id="KW-1185">Reference proteome</keyword>
<dbReference type="EMBL" id="CM055107">
    <property type="protein sequence ID" value="KAJ7527357.1"/>
    <property type="molecule type" value="Genomic_DNA"/>
</dbReference>
<evidence type="ECO:0000313" key="2">
    <source>
        <dbReference type="Proteomes" id="UP001162992"/>
    </source>
</evidence>
<sequence>MIAGSKAKSEINKEHASEAEIMVGAASIADAALDLRSFLLRSRVLSLYRSALRTACRAPDNAQGELKRMVREEMERNRPMKDPQSIRYLLSEGLQRLKELNTMLENQGNK</sequence>